<dbReference type="EMBL" id="VIKS01000003">
    <property type="protein sequence ID" value="TQV88716.1"/>
    <property type="molecule type" value="Genomic_DNA"/>
</dbReference>
<dbReference type="PANTHER" id="PTHR43084">
    <property type="entry name" value="PERSULFIDE DIOXYGENASE ETHE1"/>
    <property type="match status" value="1"/>
</dbReference>
<organism evidence="3 4">
    <name type="scientific">Aliikangiella coralliicola</name>
    <dbReference type="NCBI Taxonomy" id="2592383"/>
    <lineage>
        <taxon>Bacteria</taxon>
        <taxon>Pseudomonadati</taxon>
        <taxon>Pseudomonadota</taxon>
        <taxon>Gammaproteobacteria</taxon>
        <taxon>Oceanospirillales</taxon>
        <taxon>Pleioneaceae</taxon>
        <taxon>Aliikangiella</taxon>
    </lineage>
</organism>
<gene>
    <name evidence="3" type="ORF">FLL46_04075</name>
</gene>
<dbReference type="OrthoDB" id="9784009at2"/>
<keyword evidence="1" id="KW-0479">Metal-binding</keyword>
<dbReference type="AlphaFoldDB" id="A0A545UGX2"/>
<feature type="domain" description="Metallo-beta-lactamase" evidence="2">
    <location>
        <begin position="14"/>
        <end position="204"/>
    </location>
</feature>
<dbReference type="GO" id="GO:0070813">
    <property type="term" value="P:hydrogen sulfide metabolic process"/>
    <property type="evidence" value="ECO:0007669"/>
    <property type="project" value="TreeGrafter"/>
</dbReference>
<keyword evidence="3" id="KW-0378">Hydrolase</keyword>
<comment type="caution">
    <text evidence="3">The sequence shown here is derived from an EMBL/GenBank/DDBJ whole genome shotgun (WGS) entry which is preliminary data.</text>
</comment>
<dbReference type="Proteomes" id="UP000315439">
    <property type="component" value="Unassembled WGS sequence"/>
</dbReference>
<proteinExistence type="predicted"/>
<dbReference type="InterPro" id="IPR051682">
    <property type="entry name" value="Mito_Persulfide_Diox"/>
</dbReference>
<name>A0A545UGX2_9GAMM</name>
<dbReference type="SUPFAM" id="SSF56281">
    <property type="entry name" value="Metallo-hydrolase/oxidoreductase"/>
    <property type="match status" value="1"/>
</dbReference>
<evidence type="ECO:0000313" key="4">
    <source>
        <dbReference type="Proteomes" id="UP000315439"/>
    </source>
</evidence>
<dbReference type="Gene3D" id="3.60.15.10">
    <property type="entry name" value="Ribonuclease Z/Hydroxyacylglutathione hydrolase-like"/>
    <property type="match status" value="1"/>
</dbReference>
<dbReference type="SMART" id="SM00849">
    <property type="entry name" value="Lactamase_B"/>
    <property type="match status" value="1"/>
</dbReference>
<dbReference type="GO" id="GO:0046872">
    <property type="term" value="F:metal ion binding"/>
    <property type="evidence" value="ECO:0007669"/>
    <property type="project" value="UniProtKB-KW"/>
</dbReference>
<dbReference type="RefSeq" id="WP_142892168.1">
    <property type="nucleotide sequence ID" value="NZ_ML660161.1"/>
</dbReference>
<dbReference type="PANTHER" id="PTHR43084:SF1">
    <property type="entry name" value="PERSULFIDE DIOXYGENASE ETHE1, MITOCHONDRIAL"/>
    <property type="match status" value="1"/>
</dbReference>
<dbReference type="GO" id="GO:0016787">
    <property type="term" value="F:hydrolase activity"/>
    <property type="evidence" value="ECO:0007669"/>
    <property type="project" value="UniProtKB-KW"/>
</dbReference>
<sequence>MRVIVQNFFDQATSTLSYLVSDPQTGEAAVIDPLMDFDPAAVRVGYQSAQSLLSEIESQNLTLKWIIETHAHADHLSAAHWLKQKTGAKIVIGEGIIEVQNTFNQLYQLEGESAGSEGDFDRLVKDGDNLPLGNLTIDVIGTPGHTPSCCAFLVGDVAFVGDTIFMPDFGTARCDFPGGNAEQLYQSIQKLLALPDETRLFTCHDYMPGGRELRWEASVEEQKNHNIHIHQGVDQQAFIKMRTERDAQLPVPKLILPALQVNIKGGRLPSAGETGIQFLKLPINQF</sequence>
<evidence type="ECO:0000256" key="1">
    <source>
        <dbReference type="ARBA" id="ARBA00022723"/>
    </source>
</evidence>
<dbReference type="CDD" id="cd07724">
    <property type="entry name" value="POD-like_MBL-fold"/>
    <property type="match status" value="1"/>
</dbReference>
<dbReference type="GO" id="GO:0050313">
    <property type="term" value="F:sulfur dioxygenase activity"/>
    <property type="evidence" value="ECO:0007669"/>
    <property type="project" value="InterPro"/>
</dbReference>
<dbReference type="GO" id="GO:0006749">
    <property type="term" value="P:glutathione metabolic process"/>
    <property type="evidence" value="ECO:0007669"/>
    <property type="project" value="InterPro"/>
</dbReference>
<dbReference type="InterPro" id="IPR044528">
    <property type="entry name" value="POD-like_MBL-fold"/>
</dbReference>
<dbReference type="Pfam" id="PF00753">
    <property type="entry name" value="Lactamase_B"/>
    <property type="match status" value="1"/>
</dbReference>
<accession>A0A545UGX2</accession>
<protein>
    <submittedName>
        <fullName evidence="3">MBL fold metallo-hydrolase</fullName>
    </submittedName>
</protein>
<reference evidence="3 4" key="1">
    <citation type="submission" date="2019-07" db="EMBL/GenBank/DDBJ databases">
        <title>Draft genome for Aliikangiella sp. M105.</title>
        <authorList>
            <person name="Wang G."/>
        </authorList>
    </citation>
    <scope>NUCLEOTIDE SEQUENCE [LARGE SCALE GENOMIC DNA]</scope>
    <source>
        <strain evidence="3 4">M105</strain>
    </source>
</reference>
<dbReference type="InterPro" id="IPR001279">
    <property type="entry name" value="Metallo-B-lactamas"/>
</dbReference>
<keyword evidence="4" id="KW-1185">Reference proteome</keyword>
<evidence type="ECO:0000259" key="2">
    <source>
        <dbReference type="SMART" id="SM00849"/>
    </source>
</evidence>
<dbReference type="InterPro" id="IPR036866">
    <property type="entry name" value="RibonucZ/Hydroxyglut_hydro"/>
</dbReference>
<evidence type="ECO:0000313" key="3">
    <source>
        <dbReference type="EMBL" id="TQV88716.1"/>
    </source>
</evidence>